<protein>
    <submittedName>
        <fullName evidence="1">Uncharacterized protein</fullName>
    </submittedName>
</protein>
<proteinExistence type="predicted"/>
<comment type="caution">
    <text evidence="1">The sequence shown here is derived from an EMBL/GenBank/DDBJ whole genome shotgun (WGS) entry which is preliminary data.</text>
</comment>
<evidence type="ECO:0000313" key="2">
    <source>
        <dbReference type="Proteomes" id="UP001151071"/>
    </source>
</evidence>
<organism evidence="1 2">
    <name type="scientific">Brevibacillus thermoruber</name>
    <dbReference type="NCBI Taxonomy" id="33942"/>
    <lineage>
        <taxon>Bacteria</taxon>
        <taxon>Bacillati</taxon>
        <taxon>Bacillota</taxon>
        <taxon>Bacilli</taxon>
        <taxon>Bacillales</taxon>
        <taxon>Paenibacillaceae</taxon>
        <taxon>Brevibacillus</taxon>
    </lineage>
</organism>
<gene>
    <name evidence="1" type="ORF">O3V59_10770</name>
</gene>
<dbReference type="RefSeq" id="WP_029098075.1">
    <property type="nucleotide sequence ID" value="NZ_JAPYYP010000011.1"/>
</dbReference>
<dbReference type="AlphaFoldDB" id="A0A9X3Z3M3"/>
<sequence length="135" mass="15537">MKRKLLFGCLVVFLFATIALDTIKKSPVEIVEAAMDKVRTGDVQRSQLKQEDIDKIRSFYQFADEEKLGRPRVEVKEVTNSGDEAQVLAAFEIIDYDHHNQIRAIYAGNLVFTLRNVFFLAWEVQGVEVKRKMEA</sequence>
<dbReference type="EMBL" id="JAPYYP010000011">
    <property type="protein sequence ID" value="MDA5108844.1"/>
    <property type="molecule type" value="Genomic_DNA"/>
</dbReference>
<dbReference type="Proteomes" id="UP001151071">
    <property type="component" value="Unassembled WGS sequence"/>
</dbReference>
<name>A0A9X3Z3M3_9BACL</name>
<evidence type="ECO:0000313" key="1">
    <source>
        <dbReference type="EMBL" id="MDA5108844.1"/>
    </source>
</evidence>
<accession>A0A9X3Z3M3</accession>
<keyword evidence="2" id="KW-1185">Reference proteome</keyword>
<reference evidence="1" key="1">
    <citation type="submission" date="2022-12" db="EMBL/GenBank/DDBJ databases">
        <title>Draft genome sequence of the thermophilic strain Brevibacillus thermoruber HT42, isolated from Los Humeros, Puebla, Mexico, with biotechnological potential.</title>
        <authorList>
            <person name="Lara Sanchez J."/>
            <person name="Solis Palacios R."/>
            <person name="Bustos Baena A.S."/>
            <person name="Ruz Baez A.E."/>
            <person name="Espinosa Luna G."/>
            <person name="Oliart Ros R.M."/>
        </authorList>
    </citation>
    <scope>NUCLEOTIDE SEQUENCE</scope>
    <source>
        <strain evidence="1">HT42</strain>
    </source>
</reference>